<sequence>MPPENDSGQIEVGDYKGLQYSPEELKLLITSSIHKGSTSEALIKHLGNIGDGPTKFVKVKFDEELLKICKAKLKDIMAELVSAGNTKFIFEARKEIKLDSTFFTHIIRSLDRNGIHLEDEKLAYWPEDLQKFYYFLESRFIPTGPEETLKNLIVEWFEAGEMSLEIWKQWVSWFSNGISLKTLKSIKWSKASQKDTVRPKFLKTLATIPTDDFLEKEVLRKILTLYLEEPKVEMDIDEYVDENGYKNKVETKAINVIGRTIFLSTIKSKLESLIKEKNIEEIDIISKNTFHIDDSLEGHLWNGKNISIVADKVNVWDEQIFDVSGQGYSSTPGRKARDGGTGENGFNGRDGKSGLSSGNIAIITEDMTNSDNLTVKLIGGDGEDAESGGNGGDGKDGIGVTLDELKDIAIKYVSLWDTIWSKWTSYHPTGWTKTWEASNFISSYIWYEFEDVHGRKLHYTFGADKGFLYNWYELVIWIKGTDGTPGGIGGLNGKGGEGGNPGECTIINPTTGWEYSINKVRRNGRNGMDGKVGECGKSGYNGNHMALIDRSAKGSNLHYYGDAKPCRLTQSWSCDNTKYSRINRYYYIVKDDASCYGSFQNGDIPTSGLRQQQQQKKEERSSEAQTTMKKSIVLNKVMQKAQEQKAKMDSAMSAAAASIKSKITQKLNLEEEVEEEESTEQEQEVVIVKEVNEDQLDISRTKARKCKLSPLQFVNKIKQKRSFEGACLLAQEIVDYFLIEFNDDHLESIKFSILKKCGRFREIMENRFQRMIVSAVQAKSPDGLTYFELQTLAKNASSKRILKKNVTKFRQTVLQFPLTCQTAALSIEEKLIKNGNILEKVKFCIPESDKLWFHDISRDAIEDIVKLFFKDYRFNKVSQEMLLKIFHAHSNFATKYSTLFQCFENSSVKWADSESWEGFKPTLTEGNANIKKIITTIAADKE</sequence>
<accession>A0A914YS18</accession>
<feature type="coiled-coil region" evidence="1">
    <location>
        <begin position="634"/>
        <end position="686"/>
    </location>
</feature>
<dbReference type="Proteomes" id="UP000887577">
    <property type="component" value="Unplaced"/>
</dbReference>
<name>A0A914YS18_9BILA</name>
<dbReference type="AlphaFoldDB" id="A0A914YS18"/>
<keyword evidence="1" id="KW-0175">Coiled coil</keyword>
<feature type="region of interest" description="Disordered" evidence="2">
    <location>
        <begin position="327"/>
        <end position="353"/>
    </location>
</feature>
<evidence type="ECO:0000256" key="2">
    <source>
        <dbReference type="SAM" id="MobiDB-lite"/>
    </source>
</evidence>
<evidence type="ECO:0000256" key="1">
    <source>
        <dbReference type="SAM" id="Coils"/>
    </source>
</evidence>
<organism evidence="3 4">
    <name type="scientific">Panagrolaimus superbus</name>
    <dbReference type="NCBI Taxonomy" id="310955"/>
    <lineage>
        <taxon>Eukaryota</taxon>
        <taxon>Metazoa</taxon>
        <taxon>Ecdysozoa</taxon>
        <taxon>Nematoda</taxon>
        <taxon>Chromadorea</taxon>
        <taxon>Rhabditida</taxon>
        <taxon>Tylenchina</taxon>
        <taxon>Panagrolaimomorpha</taxon>
        <taxon>Panagrolaimoidea</taxon>
        <taxon>Panagrolaimidae</taxon>
        <taxon>Panagrolaimus</taxon>
    </lineage>
</organism>
<evidence type="ECO:0000313" key="4">
    <source>
        <dbReference type="WBParaSite" id="PSU_v2.g2804.t1"/>
    </source>
</evidence>
<proteinExistence type="predicted"/>
<protein>
    <submittedName>
        <fullName evidence="4">Uncharacterized protein</fullName>
    </submittedName>
</protein>
<keyword evidence="3" id="KW-1185">Reference proteome</keyword>
<reference evidence="4" key="1">
    <citation type="submission" date="2022-11" db="UniProtKB">
        <authorList>
            <consortium name="WormBaseParasite"/>
        </authorList>
    </citation>
    <scope>IDENTIFICATION</scope>
</reference>
<feature type="region of interest" description="Disordered" evidence="2">
    <location>
        <begin position="604"/>
        <end position="628"/>
    </location>
</feature>
<dbReference type="WBParaSite" id="PSU_v2.g2804.t1">
    <property type="protein sequence ID" value="PSU_v2.g2804.t1"/>
    <property type="gene ID" value="PSU_v2.g2804"/>
</dbReference>
<evidence type="ECO:0000313" key="3">
    <source>
        <dbReference type="Proteomes" id="UP000887577"/>
    </source>
</evidence>